<accession>A0A1G8B362</accession>
<dbReference type="Gene3D" id="1.10.530.10">
    <property type="match status" value="1"/>
</dbReference>
<keyword evidence="6" id="KW-1185">Reference proteome</keyword>
<dbReference type="SUPFAM" id="SSF48435">
    <property type="entry name" value="Bacterial muramidases"/>
    <property type="match status" value="1"/>
</dbReference>
<dbReference type="PANTHER" id="PTHR37423">
    <property type="entry name" value="SOLUBLE LYTIC MUREIN TRANSGLYCOSYLASE-RELATED"/>
    <property type="match status" value="1"/>
</dbReference>
<evidence type="ECO:0000259" key="3">
    <source>
        <dbReference type="Pfam" id="PF01464"/>
    </source>
</evidence>
<protein>
    <submittedName>
        <fullName evidence="5">Soluble lytic murein transglycosylase</fullName>
    </submittedName>
</protein>
<dbReference type="Pfam" id="PF14718">
    <property type="entry name" value="SLT_L"/>
    <property type="match status" value="1"/>
</dbReference>
<dbReference type="PANTHER" id="PTHR37423:SF5">
    <property type="entry name" value="SOLUBLE LYTIC MUREIN TRANSGLYCOSYLASE"/>
    <property type="match status" value="1"/>
</dbReference>
<evidence type="ECO:0000259" key="4">
    <source>
        <dbReference type="Pfam" id="PF14718"/>
    </source>
</evidence>
<dbReference type="InterPro" id="IPR008258">
    <property type="entry name" value="Transglycosylase_SLT_dom_1"/>
</dbReference>
<dbReference type="Gene3D" id="1.10.1240.20">
    <property type="entry name" value="Lytic transglycosylase, superhelical linker domain"/>
    <property type="match status" value="1"/>
</dbReference>
<sequence length="649" mass="74544">MTPRNPSRPQRFLAGLCTLICGATIPFSTQALDIKQQRERYDEAQTMLDNRQVEQYQAMRSEIASYPLTPYIDYRAFLVDIGERSPNEVKQFIAKHQDFPFANRVGARYLLSLASDKKWSTFLQYQDHEPTGETYQCHYYTAQYQVGDKKLAYQGAEKLWLSGHSVSNACDDLFSAWQKAGLRSDKLILARMVKAFEGRNASLMRYLQKQIKGDKAQRQAKAMIDLFNKPSSVATFAKQSPQSAFYRQQTYLAMRALTRSDVEKAQQVFASVVKSQGFSAAQQQKMADYIGYYSMNTDSASLAAWRDKAVKTTKDSALIERRIRLAIQNQDWHDVNDWIGRLPDVEQMENRWQYWHGRADIALGYPTKGQQRLKKIIGQRNFYSVAAASAIHQSIHYPVETLTLDKAKVAPYTASLARIDELIARDKIAAAKSEWQWLLRSVESAQDKEMLAAYAASQHWHHLTVTASIQAKLWDHLELRFPAAHQWWFDFYGEKTGINPITLMSLARQESAFDSEARSPVGARGLMQIMPATAKYTARKYKLEYQSSDELFDVGKNIEIGSNYLKGLLQQYDNNRIFAFAAYNAGPNRVKTWRERTQGKLDAYAFIEAIPFNETRGYVQNILMFETYYRDLLGVDGTFLNQHEINTKY</sequence>
<dbReference type="GO" id="GO:0042597">
    <property type="term" value="C:periplasmic space"/>
    <property type="evidence" value="ECO:0007669"/>
    <property type="project" value="InterPro"/>
</dbReference>
<keyword evidence="2" id="KW-0732">Signal</keyword>
<dbReference type="Pfam" id="PF01464">
    <property type="entry name" value="SLT"/>
    <property type="match status" value="1"/>
</dbReference>
<dbReference type="InterPro" id="IPR012289">
    <property type="entry name" value="Lytic_TGlycosylase_superhlx_L"/>
</dbReference>
<organism evidence="5 6">
    <name type="scientific">Vibrio xiamenensis</name>
    <dbReference type="NCBI Taxonomy" id="861298"/>
    <lineage>
        <taxon>Bacteria</taxon>
        <taxon>Pseudomonadati</taxon>
        <taxon>Pseudomonadota</taxon>
        <taxon>Gammaproteobacteria</taxon>
        <taxon>Vibrionales</taxon>
        <taxon>Vibrionaceae</taxon>
        <taxon>Vibrio</taxon>
    </lineage>
</organism>
<dbReference type="AlphaFoldDB" id="A0A1G8B362"/>
<proteinExistence type="inferred from homology"/>
<dbReference type="GO" id="GO:0004553">
    <property type="term" value="F:hydrolase activity, hydrolyzing O-glycosyl compounds"/>
    <property type="evidence" value="ECO:0007669"/>
    <property type="project" value="InterPro"/>
</dbReference>
<dbReference type="NCBIfam" id="NF008631">
    <property type="entry name" value="PRK11619.1"/>
    <property type="match status" value="1"/>
</dbReference>
<feature type="domain" description="Lytic transglycosylase superhelical linker" evidence="4">
    <location>
        <begin position="413"/>
        <end position="477"/>
    </location>
</feature>
<dbReference type="InterPro" id="IPR037061">
    <property type="entry name" value="Lytic_TGlycoase_superhlx_L_sf"/>
</dbReference>
<gene>
    <name evidence="5" type="ORF">SAMN04488136_112106</name>
</gene>
<dbReference type="RefSeq" id="WP_093273907.1">
    <property type="nucleotide sequence ID" value="NZ_FNDD01000012.1"/>
</dbReference>
<dbReference type="EMBL" id="FNDD01000012">
    <property type="protein sequence ID" value="SDH27581.1"/>
    <property type="molecule type" value="Genomic_DNA"/>
</dbReference>
<dbReference type="OrthoDB" id="92254at2"/>
<evidence type="ECO:0000313" key="6">
    <source>
        <dbReference type="Proteomes" id="UP000198854"/>
    </source>
</evidence>
<dbReference type="Proteomes" id="UP000198854">
    <property type="component" value="Unassembled WGS sequence"/>
</dbReference>
<dbReference type="SUPFAM" id="SSF53955">
    <property type="entry name" value="Lysozyme-like"/>
    <property type="match status" value="1"/>
</dbReference>
<evidence type="ECO:0000313" key="5">
    <source>
        <dbReference type="EMBL" id="SDH27581.1"/>
    </source>
</evidence>
<dbReference type="CDD" id="cd13401">
    <property type="entry name" value="Slt70-like"/>
    <property type="match status" value="1"/>
</dbReference>
<dbReference type="Gene3D" id="1.25.20.10">
    <property type="entry name" value="Bacterial muramidases"/>
    <property type="match status" value="1"/>
</dbReference>
<evidence type="ECO:0000256" key="1">
    <source>
        <dbReference type="ARBA" id="ARBA00007734"/>
    </source>
</evidence>
<comment type="similarity">
    <text evidence="1">Belongs to the transglycosylase Slt family.</text>
</comment>
<evidence type="ECO:0000256" key="2">
    <source>
        <dbReference type="ARBA" id="ARBA00022729"/>
    </source>
</evidence>
<dbReference type="STRING" id="861298.SAMN04488136_112106"/>
<name>A0A1G8B362_9VIBR</name>
<dbReference type="InterPro" id="IPR023346">
    <property type="entry name" value="Lysozyme-like_dom_sf"/>
</dbReference>
<reference evidence="5 6" key="1">
    <citation type="submission" date="2016-10" db="EMBL/GenBank/DDBJ databases">
        <authorList>
            <person name="de Groot N.N."/>
        </authorList>
    </citation>
    <scope>NUCLEOTIDE SEQUENCE [LARGE SCALE GENOMIC DNA]</scope>
    <source>
        <strain evidence="5 6">CGMCC 1.10228</strain>
    </source>
</reference>
<dbReference type="InterPro" id="IPR008939">
    <property type="entry name" value="Lytic_TGlycosylase_superhlx_U"/>
</dbReference>
<feature type="domain" description="Transglycosylase SLT" evidence="3">
    <location>
        <begin position="491"/>
        <end position="602"/>
    </location>
</feature>